<dbReference type="GO" id="GO:0016075">
    <property type="term" value="P:rRNA catabolic process"/>
    <property type="evidence" value="ECO:0007669"/>
    <property type="project" value="TreeGrafter"/>
</dbReference>
<evidence type="ECO:0000256" key="2">
    <source>
        <dbReference type="ARBA" id="ARBA00022649"/>
    </source>
</evidence>
<accession>A0A6J4L9M4</accession>
<protein>
    <recommendedName>
        <fullName evidence="4">Programmed cell death toxin YdcE</fullName>
    </recommendedName>
</protein>
<dbReference type="InterPro" id="IPR003477">
    <property type="entry name" value="PemK-like"/>
</dbReference>
<dbReference type="GO" id="GO:0004521">
    <property type="term" value="F:RNA endonuclease activity"/>
    <property type="evidence" value="ECO:0007669"/>
    <property type="project" value="TreeGrafter"/>
</dbReference>
<dbReference type="GO" id="GO:0006402">
    <property type="term" value="P:mRNA catabolic process"/>
    <property type="evidence" value="ECO:0007669"/>
    <property type="project" value="TreeGrafter"/>
</dbReference>
<reference evidence="3" key="1">
    <citation type="submission" date="2020-02" db="EMBL/GenBank/DDBJ databases">
        <authorList>
            <person name="Meier V. D."/>
        </authorList>
    </citation>
    <scope>NUCLEOTIDE SEQUENCE</scope>
    <source>
        <strain evidence="3">AVDCRST_MAG84</strain>
    </source>
</reference>
<keyword evidence="2" id="KW-1277">Toxin-antitoxin system</keyword>
<organism evidence="3">
    <name type="scientific">uncultured Microcoleus sp</name>
    <dbReference type="NCBI Taxonomy" id="259945"/>
    <lineage>
        <taxon>Bacteria</taxon>
        <taxon>Bacillati</taxon>
        <taxon>Cyanobacteriota</taxon>
        <taxon>Cyanophyceae</taxon>
        <taxon>Oscillatoriophycideae</taxon>
        <taxon>Oscillatoriales</taxon>
        <taxon>Microcoleaceae</taxon>
        <taxon>Microcoleus</taxon>
        <taxon>environmental samples</taxon>
    </lineage>
</organism>
<dbReference type="Pfam" id="PF02452">
    <property type="entry name" value="PemK_toxin"/>
    <property type="match status" value="1"/>
</dbReference>
<sequence>MDSNSTAKTDPRQGEIYLSRALRQLGDTKKRPVVVVSPDIRNEFTDSVIVVPFTSNLAGVENPTRVLIPAGEGGLQADSLAVCENVSALRQTFLEQGPYGHISADVLARIQRAIQVSIGIYEL</sequence>
<evidence type="ECO:0008006" key="4">
    <source>
        <dbReference type="Google" id="ProtNLM"/>
    </source>
</evidence>
<dbReference type="GO" id="GO:0003677">
    <property type="term" value="F:DNA binding"/>
    <property type="evidence" value="ECO:0007669"/>
    <property type="project" value="InterPro"/>
</dbReference>
<dbReference type="PANTHER" id="PTHR33988">
    <property type="entry name" value="ENDORIBONUCLEASE MAZF-RELATED"/>
    <property type="match status" value="1"/>
</dbReference>
<dbReference type="InterPro" id="IPR011067">
    <property type="entry name" value="Plasmid_toxin/cell-grow_inhib"/>
</dbReference>
<evidence type="ECO:0000313" key="3">
    <source>
        <dbReference type="EMBL" id="CAA9326816.1"/>
    </source>
</evidence>
<dbReference type="Gene3D" id="2.30.30.110">
    <property type="match status" value="1"/>
</dbReference>
<dbReference type="EMBL" id="CADCTZ010000267">
    <property type="protein sequence ID" value="CAA9326816.1"/>
    <property type="molecule type" value="Genomic_DNA"/>
</dbReference>
<evidence type="ECO:0000256" key="1">
    <source>
        <dbReference type="ARBA" id="ARBA00007521"/>
    </source>
</evidence>
<comment type="similarity">
    <text evidence="1">Belongs to the PemK/MazF family.</text>
</comment>
<gene>
    <name evidence="3" type="ORF">AVDCRST_MAG84-1699</name>
</gene>
<dbReference type="AlphaFoldDB" id="A0A6J4L9M4"/>
<name>A0A6J4L9M4_9CYAN</name>
<dbReference type="SUPFAM" id="SSF50118">
    <property type="entry name" value="Cell growth inhibitor/plasmid maintenance toxic component"/>
    <property type="match status" value="1"/>
</dbReference>
<proteinExistence type="inferred from homology"/>